<feature type="compositionally biased region" description="Basic and acidic residues" evidence="1">
    <location>
        <begin position="11"/>
        <end position="23"/>
    </location>
</feature>
<feature type="region of interest" description="Disordered" evidence="1">
    <location>
        <begin position="1"/>
        <end position="30"/>
    </location>
</feature>
<accession>A0A8K0DID0</accession>
<evidence type="ECO:0000313" key="3">
    <source>
        <dbReference type="Proteomes" id="UP000801492"/>
    </source>
</evidence>
<organism evidence="2 3">
    <name type="scientific">Ignelater luminosus</name>
    <name type="common">Cucubano</name>
    <name type="synonym">Pyrophorus luminosus</name>
    <dbReference type="NCBI Taxonomy" id="2038154"/>
    <lineage>
        <taxon>Eukaryota</taxon>
        <taxon>Metazoa</taxon>
        <taxon>Ecdysozoa</taxon>
        <taxon>Arthropoda</taxon>
        <taxon>Hexapoda</taxon>
        <taxon>Insecta</taxon>
        <taxon>Pterygota</taxon>
        <taxon>Neoptera</taxon>
        <taxon>Endopterygota</taxon>
        <taxon>Coleoptera</taxon>
        <taxon>Polyphaga</taxon>
        <taxon>Elateriformia</taxon>
        <taxon>Elateroidea</taxon>
        <taxon>Elateridae</taxon>
        <taxon>Agrypninae</taxon>
        <taxon>Pyrophorini</taxon>
        <taxon>Ignelater</taxon>
    </lineage>
</organism>
<comment type="caution">
    <text evidence="2">The sequence shown here is derived from an EMBL/GenBank/DDBJ whole genome shotgun (WGS) entry which is preliminary data.</text>
</comment>
<dbReference type="Proteomes" id="UP000801492">
    <property type="component" value="Unassembled WGS sequence"/>
</dbReference>
<keyword evidence="3" id="KW-1185">Reference proteome</keyword>
<sequence length="124" mass="14022">MRSGISKTTIGKKDIENKNDARNEQNNARNKTLENECIMLSMDLQAVKVTPSLNYGTKKKRLKKEEQGRKLSYVMKEFLVQKSCLNKPSTCTSTTTALDLANKNSVPPQSLPEEVVEESQKQHH</sequence>
<evidence type="ECO:0000313" key="2">
    <source>
        <dbReference type="EMBL" id="KAF2904736.1"/>
    </source>
</evidence>
<gene>
    <name evidence="2" type="ORF">ILUMI_01439</name>
</gene>
<feature type="region of interest" description="Disordered" evidence="1">
    <location>
        <begin position="100"/>
        <end position="124"/>
    </location>
</feature>
<dbReference type="EMBL" id="VTPC01000691">
    <property type="protein sequence ID" value="KAF2904736.1"/>
    <property type="molecule type" value="Genomic_DNA"/>
</dbReference>
<proteinExistence type="predicted"/>
<name>A0A8K0DID0_IGNLU</name>
<reference evidence="2" key="1">
    <citation type="submission" date="2019-08" db="EMBL/GenBank/DDBJ databases">
        <title>The genome of the North American firefly Photinus pyralis.</title>
        <authorList>
            <consortium name="Photinus pyralis genome working group"/>
            <person name="Fallon T.R."/>
            <person name="Sander Lower S.E."/>
            <person name="Weng J.-K."/>
        </authorList>
    </citation>
    <scope>NUCLEOTIDE SEQUENCE</scope>
    <source>
        <strain evidence="2">TRF0915ILg1</strain>
        <tissue evidence="2">Whole body</tissue>
    </source>
</reference>
<evidence type="ECO:0000256" key="1">
    <source>
        <dbReference type="SAM" id="MobiDB-lite"/>
    </source>
</evidence>
<dbReference type="OrthoDB" id="6798820at2759"/>
<protein>
    <submittedName>
        <fullName evidence="2">Uncharacterized protein</fullName>
    </submittedName>
</protein>
<dbReference type="AlphaFoldDB" id="A0A8K0DID0"/>